<evidence type="ECO:0000259" key="13">
    <source>
        <dbReference type="PROSITE" id="PS50268"/>
    </source>
</evidence>
<dbReference type="InterPro" id="IPR015919">
    <property type="entry name" value="Cadherin-like_sf"/>
</dbReference>
<keyword evidence="2" id="KW-1003">Cell membrane</keyword>
<evidence type="ECO:0000256" key="1">
    <source>
        <dbReference type="ARBA" id="ARBA00004251"/>
    </source>
</evidence>
<dbReference type="FunFam" id="2.60.40.60:FF:000018">
    <property type="entry name" value="Protocadherin gamma c3"/>
    <property type="match status" value="2"/>
</dbReference>
<dbReference type="CDD" id="cd11304">
    <property type="entry name" value="Cadherin_repeat"/>
    <property type="match status" value="6"/>
</dbReference>
<dbReference type="PRINTS" id="PR00205">
    <property type="entry name" value="CADHERIN"/>
</dbReference>
<accession>A0A3B3DCZ8</accession>
<keyword evidence="15" id="KW-1185">Reference proteome</keyword>
<dbReference type="InterPro" id="IPR002126">
    <property type="entry name" value="Cadherin-like_dom"/>
</dbReference>
<keyword evidence="6 11" id="KW-0106">Calcium</keyword>
<dbReference type="GO" id="GO:0009653">
    <property type="term" value="P:anatomical structure morphogenesis"/>
    <property type="evidence" value="ECO:0007669"/>
    <property type="project" value="UniProtKB-ARBA"/>
</dbReference>
<dbReference type="GeneTree" id="ENSGT00940000164725"/>
<comment type="subcellular location">
    <subcellularLocation>
        <location evidence="1">Cell membrane</location>
        <topology evidence="1">Single-pass type I membrane protein</topology>
    </subcellularLocation>
</comment>
<keyword evidence="4" id="KW-0732">Signal</keyword>
<dbReference type="AlphaFoldDB" id="A0A3B3DCZ8"/>
<organism evidence="14 15">
    <name type="scientific">Oryzias melastigma</name>
    <name type="common">Marine medaka</name>
    <dbReference type="NCBI Taxonomy" id="30732"/>
    <lineage>
        <taxon>Eukaryota</taxon>
        <taxon>Metazoa</taxon>
        <taxon>Chordata</taxon>
        <taxon>Craniata</taxon>
        <taxon>Vertebrata</taxon>
        <taxon>Euteleostomi</taxon>
        <taxon>Actinopterygii</taxon>
        <taxon>Neopterygii</taxon>
        <taxon>Teleostei</taxon>
        <taxon>Neoteleostei</taxon>
        <taxon>Acanthomorphata</taxon>
        <taxon>Ovalentaria</taxon>
        <taxon>Atherinomorphae</taxon>
        <taxon>Beloniformes</taxon>
        <taxon>Adrianichthyidae</taxon>
        <taxon>Oryziinae</taxon>
        <taxon>Oryzias</taxon>
    </lineage>
</organism>
<feature type="transmembrane region" description="Helical" evidence="12">
    <location>
        <begin position="776"/>
        <end position="799"/>
    </location>
</feature>
<evidence type="ECO:0000256" key="7">
    <source>
        <dbReference type="ARBA" id="ARBA00022889"/>
    </source>
</evidence>
<dbReference type="SMART" id="SM00112">
    <property type="entry name" value="CA"/>
    <property type="match status" value="6"/>
</dbReference>
<dbReference type="SUPFAM" id="SSF49313">
    <property type="entry name" value="Cadherin-like"/>
    <property type="match status" value="6"/>
</dbReference>
<evidence type="ECO:0000256" key="3">
    <source>
        <dbReference type="ARBA" id="ARBA00022692"/>
    </source>
</evidence>
<evidence type="ECO:0000256" key="5">
    <source>
        <dbReference type="ARBA" id="ARBA00022737"/>
    </source>
</evidence>
<evidence type="ECO:0000256" key="9">
    <source>
        <dbReference type="ARBA" id="ARBA00023136"/>
    </source>
</evidence>
<sequence>MRLDIVANKKYLDVNKETGELYIVEKIDRELVCNTKSSASCYLRLEIILENPERIFNLDVEILDTNDNAPQFRRDVMYLDISESTPKGERFSLSHAVDPDVGSNSVKTYYLSESEYFNIEVQTARDGSKISELILLKQLDREQQAVHHLTLTAVDGGKPARSGTASVIVRVLDTNDNTPTFDKSMYNVKIMENSPIGIRIFNIDVEILDINDNAPQYRRDTIYLDISEATPKGERFSLSNAVDPDVGLNSVKTYHLSESEYFNIEVQTGRDGSKNSELILLKQLDREQQAVHHLTLTAVDGGKPARSGTASVIVRVLDTNDNTPTFDKSMYSVKIMENSPIGSLVLHLNATDLDEGSNSDITYSYSLYTSEKTQETFHLNPTSGEITVRGMLNYEDFNIYDMEVIATDKGANSLSGQCTIKILVEDMNDNHPELSIKSFQSPVSEDIKLDTVIAVVSVSDKDSGENGIVDLHIPDNMPFKLRESSDNYYELVVSEALDREKVPEYDITFTVTDRGSPPLSDNETMTLELLDVNDNVPQFPKSFYTIRVMENNAPGALLESLSAFDPDLHENQYLVYVIIEKEIANTSMSMLFSINPEDGKLYALKTFDYEIEKEFLFHIEARDSGSPPLSSNVSVHIIIVDQNDNAPVIVSPWRAHGSVVEEKIPRSTDKGSLVAKVIALDTDSVHNSRITYQFLQVTDATLFSLDQYNGEIRTMRMFSYRDPRHQRLVVVAKDNGEPALSATVTIKLSTEETAVKAYSDMTEVPLEYDIFSDLNLYLVIGLGSVSFLLLITILVTIVLKCQKAKPSKAAPPSRNSVISERNSTIADSTLVSNDAYWYSLFLAETRKGKLVVRQPVPKGSRYIVSSIPRGTGLTDTSDSAASTLQVFMLNHVLFNTIYL</sequence>
<feature type="domain" description="Cadherin" evidence="13">
    <location>
        <begin position="7"/>
        <end position="72"/>
    </location>
</feature>
<dbReference type="Proteomes" id="UP000261560">
    <property type="component" value="Unplaced"/>
</dbReference>
<evidence type="ECO:0000256" key="12">
    <source>
        <dbReference type="SAM" id="Phobius"/>
    </source>
</evidence>
<dbReference type="FunFam" id="2.60.40.60:FF:000001">
    <property type="entry name" value="Protocadherin alpha 2"/>
    <property type="match status" value="1"/>
</dbReference>
<proteinExistence type="predicted"/>
<dbReference type="InterPro" id="IPR013164">
    <property type="entry name" value="Cadherin_N"/>
</dbReference>
<evidence type="ECO:0000313" key="15">
    <source>
        <dbReference type="Proteomes" id="UP000261560"/>
    </source>
</evidence>
<dbReference type="InterPro" id="IPR032455">
    <property type="entry name" value="Cadherin_C"/>
</dbReference>
<dbReference type="GO" id="GO:0005509">
    <property type="term" value="F:calcium ion binding"/>
    <property type="evidence" value="ECO:0007669"/>
    <property type="project" value="UniProtKB-UniRule"/>
</dbReference>
<feature type="domain" description="Cadherin" evidence="13">
    <location>
        <begin position="218"/>
        <end position="326"/>
    </location>
</feature>
<feature type="domain" description="Cadherin" evidence="13">
    <location>
        <begin position="435"/>
        <end position="539"/>
    </location>
</feature>
<evidence type="ECO:0000256" key="11">
    <source>
        <dbReference type="PROSITE-ProRule" id="PRU00043"/>
    </source>
</evidence>
<feature type="domain" description="Cadherin" evidence="13">
    <location>
        <begin position="73"/>
        <end position="181"/>
    </location>
</feature>
<dbReference type="PROSITE" id="PS00232">
    <property type="entry name" value="CADHERIN_1"/>
    <property type="match status" value="4"/>
</dbReference>
<keyword evidence="7" id="KW-0130">Cell adhesion</keyword>
<keyword evidence="5" id="KW-0677">Repeat</keyword>
<dbReference type="PROSITE" id="PS50268">
    <property type="entry name" value="CADHERIN_2"/>
    <property type="match status" value="7"/>
</dbReference>
<feature type="domain" description="Cadherin" evidence="13">
    <location>
        <begin position="664"/>
        <end position="767"/>
    </location>
</feature>
<keyword evidence="10" id="KW-0325">Glycoprotein</keyword>
<reference evidence="14" key="2">
    <citation type="submission" date="2025-09" db="UniProtKB">
        <authorList>
            <consortium name="Ensembl"/>
        </authorList>
    </citation>
    <scope>IDENTIFICATION</scope>
</reference>
<dbReference type="PANTHER" id="PTHR24028">
    <property type="entry name" value="CADHERIN-87A"/>
    <property type="match status" value="1"/>
</dbReference>
<protein>
    <recommendedName>
        <fullName evidence="13">Cadherin domain-containing protein</fullName>
    </recommendedName>
</protein>
<evidence type="ECO:0000256" key="8">
    <source>
        <dbReference type="ARBA" id="ARBA00022989"/>
    </source>
</evidence>
<evidence type="ECO:0000256" key="4">
    <source>
        <dbReference type="ARBA" id="ARBA00022729"/>
    </source>
</evidence>
<dbReference type="Pfam" id="PF08266">
    <property type="entry name" value="Cadherin_2"/>
    <property type="match status" value="1"/>
</dbReference>
<dbReference type="PANTHER" id="PTHR24028:SF288">
    <property type="entry name" value="PROTOCADHERIN ALPHA-C2-LIKE-RELATED"/>
    <property type="match status" value="1"/>
</dbReference>
<evidence type="ECO:0000256" key="2">
    <source>
        <dbReference type="ARBA" id="ARBA00022475"/>
    </source>
</evidence>
<dbReference type="OMA" id="DINYICA"/>
<dbReference type="InterPro" id="IPR050174">
    <property type="entry name" value="Protocadherin/Cadherin-CA"/>
</dbReference>
<evidence type="ECO:0000256" key="6">
    <source>
        <dbReference type="ARBA" id="ARBA00022837"/>
    </source>
</evidence>
<dbReference type="Pfam" id="PF00028">
    <property type="entry name" value="Cadherin"/>
    <property type="match status" value="6"/>
</dbReference>
<dbReference type="FunFam" id="2.60.40.60:FF:000004">
    <property type="entry name" value="Protocadherin 1 gamma 2"/>
    <property type="match status" value="1"/>
</dbReference>
<dbReference type="GO" id="GO:0007156">
    <property type="term" value="P:homophilic cell adhesion via plasma membrane adhesion molecules"/>
    <property type="evidence" value="ECO:0007669"/>
    <property type="project" value="InterPro"/>
</dbReference>
<dbReference type="Pfam" id="PF16492">
    <property type="entry name" value="Cadherin_C_2"/>
    <property type="match status" value="1"/>
</dbReference>
<reference evidence="14" key="1">
    <citation type="submission" date="2025-08" db="UniProtKB">
        <authorList>
            <consortium name="Ensembl"/>
        </authorList>
    </citation>
    <scope>IDENTIFICATION</scope>
</reference>
<dbReference type="Gene3D" id="2.60.40.60">
    <property type="entry name" value="Cadherins"/>
    <property type="match status" value="8"/>
</dbReference>
<evidence type="ECO:0000313" key="14">
    <source>
        <dbReference type="Ensembl" id="ENSOMEP00000027967.1"/>
    </source>
</evidence>
<dbReference type="FunFam" id="2.60.40.60:FF:000129">
    <property type="entry name" value="protocadherin alpha-C2 isoform X1"/>
    <property type="match status" value="1"/>
</dbReference>
<keyword evidence="8 12" id="KW-1133">Transmembrane helix</keyword>
<dbReference type="GO" id="GO:0005886">
    <property type="term" value="C:plasma membrane"/>
    <property type="evidence" value="ECO:0007669"/>
    <property type="project" value="UniProtKB-SubCell"/>
</dbReference>
<feature type="domain" description="Cadherin" evidence="13">
    <location>
        <begin position="327"/>
        <end position="434"/>
    </location>
</feature>
<feature type="domain" description="Cadherin" evidence="13">
    <location>
        <begin position="540"/>
        <end position="649"/>
    </location>
</feature>
<keyword evidence="9 12" id="KW-0472">Membrane</keyword>
<dbReference type="PaxDb" id="30732-ENSOMEP00000027967"/>
<name>A0A3B3DCZ8_ORYME</name>
<dbReference type="FunFam" id="2.60.40.60:FF:000002">
    <property type="entry name" value="Protocadherin alpha 2"/>
    <property type="match status" value="1"/>
</dbReference>
<evidence type="ECO:0000256" key="10">
    <source>
        <dbReference type="ARBA" id="ARBA00023180"/>
    </source>
</evidence>
<dbReference type="Ensembl" id="ENSOMET00000000657.1">
    <property type="protein sequence ID" value="ENSOMEP00000027967.1"/>
    <property type="gene ID" value="ENSOMEG00000010706.1"/>
</dbReference>
<dbReference type="STRING" id="30732.ENSOMEP00000027967"/>
<keyword evidence="3 12" id="KW-0812">Transmembrane</keyword>
<dbReference type="InterPro" id="IPR020894">
    <property type="entry name" value="Cadherin_CS"/>
</dbReference>